<evidence type="ECO:0000313" key="2">
    <source>
        <dbReference type="Proteomes" id="UP000470213"/>
    </source>
</evidence>
<proteinExistence type="predicted"/>
<keyword evidence="2" id="KW-1185">Reference proteome</keyword>
<feature type="non-terminal residue" evidence="1">
    <location>
        <position position="1"/>
    </location>
</feature>
<evidence type="ECO:0008006" key="3">
    <source>
        <dbReference type="Google" id="ProtNLM"/>
    </source>
</evidence>
<dbReference type="Proteomes" id="UP000470213">
    <property type="component" value="Unassembled WGS sequence"/>
</dbReference>
<evidence type="ECO:0000313" key="1">
    <source>
        <dbReference type="EMBL" id="NDV93299.1"/>
    </source>
</evidence>
<dbReference type="InterPro" id="IPR035986">
    <property type="entry name" value="PKD_dom_sf"/>
</dbReference>
<comment type="caution">
    <text evidence="1">The sequence shown here is derived from an EMBL/GenBank/DDBJ whole genome shotgun (WGS) entry which is preliminary data.</text>
</comment>
<gene>
    <name evidence="1" type="ORF">GTH32_19300</name>
</gene>
<protein>
    <recommendedName>
        <fullName evidence="3">PKD domain-containing protein</fullName>
    </recommendedName>
</protein>
<dbReference type="EMBL" id="JAAAWN010000095">
    <property type="protein sequence ID" value="NDV93299.1"/>
    <property type="molecule type" value="Genomic_DNA"/>
</dbReference>
<feature type="non-terminal residue" evidence="1">
    <location>
        <position position="187"/>
    </location>
</feature>
<dbReference type="SUPFAM" id="SSF49299">
    <property type="entry name" value="PKD domain"/>
    <property type="match status" value="1"/>
</dbReference>
<dbReference type="RefSeq" id="WP_163088824.1">
    <property type="nucleotide sequence ID" value="NZ_JAAAWN010000095.1"/>
</dbReference>
<organism evidence="1 2">
    <name type="scientific">Alteromonas profundi</name>
    <dbReference type="NCBI Taxonomy" id="2696062"/>
    <lineage>
        <taxon>Bacteria</taxon>
        <taxon>Pseudomonadati</taxon>
        <taxon>Pseudomonadota</taxon>
        <taxon>Gammaproteobacteria</taxon>
        <taxon>Alteromonadales</taxon>
        <taxon>Alteromonadaceae</taxon>
        <taxon>Alteromonas/Salinimonas group</taxon>
        <taxon>Alteromonas</taxon>
    </lineage>
</organism>
<accession>A0A7X5RMZ5</accession>
<sequence length="187" mass="19494">ETYSSVGDVSHTYTTVGDFTIRVSLEDEDGTFSDVATQAVSVNAPADTVDVAAQANAIIDEGDTFTRTINFTDGEDNGAAGYTVDIDWDNDGSVDESFATTSTSFDVSKVFADGASVQTVSITVTDEAGESDTETFDVIVNNVAPVSSITGPIEVNEGAEAIYTFGDILDPGDDIITSAVIEWGDGT</sequence>
<name>A0A7X5RMZ5_9ALTE</name>
<dbReference type="AlphaFoldDB" id="A0A7X5RMZ5"/>
<reference evidence="1 2" key="1">
    <citation type="submission" date="2020-01" db="EMBL/GenBank/DDBJ databases">
        <authorList>
            <person name="Chen J."/>
            <person name="Zhu S."/>
            <person name="Yang J."/>
        </authorList>
    </citation>
    <scope>NUCLEOTIDE SEQUENCE [LARGE SCALE GENOMIC DNA]</scope>
    <source>
        <strain evidence="1 2">345S023</strain>
    </source>
</reference>